<keyword evidence="4" id="KW-0539">Nucleus</keyword>
<dbReference type="SUPFAM" id="SSF50978">
    <property type="entry name" value="WD40 repeat-like"/>
    <property type="match status" value="1"/>
</dbReference>
<comment type="subcellular location">
    <subcellularLocation>
        <location evidence="1">Nucleus</location>
        <location evidence="1">Nucleolus</location>
    </subcellularLocation>
</comment>
<dbReference type="EMBL" id="CAXLJM020000007">
    <property type="protein sequence ID" value="CAL8073039.1"/>
    <property type="molecule type" value="Genomic_DNA"/>
</dbReference>
<organism evidence="8 9">
    <name type="scientific">Orchesella dallaii</name>
    <dbReference type="NCBI Taxonomy" id="48710"/>
    <lineage>
        <taxon>Eukaryota</taxon>
        <taxon>Metazoa</taxon>
        <taxon>Ecdysozoa</taxon>
        <taxon>Arthropoda</taxon>
        <taxon>Hexapoda</taxon>
        <taxon>Collembola</taxon>
        <taxon>Entomobryomorpha</taxon>
        <taxon>Entomobryoidea</taxon>
        <taxon>Orchesellidae</taxon>
        <taxon>Orchesellinae</taxon>
        <taxon>Orchesella</taxon>
    </lineage>
</organism>
<evidence type="ECO:0000256" key="5">
    <source>
        <dbReference type="PROSITE-ProRule" id="PRU00221"/>
    </source>
</evidence>
<evidence type="ECO:0000259" key="7">
    <source>
        <dbReference type="SMART" id="SM01033"/>
    </source>
</evidence>
<dbReference type="InterPro" id="IPR036322">
    <property type="entry name" value="WD40_repeat_dom_sf"/>
</dbReference>
<evidence type="ECO:0000313" key="8">
    <source>
        <dbReference type="EMBL" id="CAL8073039.1"/>
    </source>
</evidence>
<feature type="region of interest" description="Disordered" evidence="6">
    <location>
        <begin position="1"/>
        <end position="20"/>
    </location>
</feature>
<feature type="domain" description="BING4 C-terminal" evidence="7">
    <location>
        <begin position="332"/>
        <end position="410"/>
    </location>
</feature>
<evidence type="ECO:0000256" key="3">
    <source>
        <dbReference type="ARBA" id="ARBA00022737"/>
    </source>
</evidence>
<sequence length="506" mass="56812">MEKNKYSRGSSLAKSKRKTVIKSNVRRKKIFQKDKKIEEGLARATKAEILLSEEAGQVEVDEGEHTLQLKQCDIVKHVDIASATKSFHLDLHQFGPYKLSYSLNGRQLLLGGHKGHVAAFDWVTKKLLCEMGVQETVHDVVWLHNENMFAVAQKQWTYMYDNQGLEIHCLKALDKVTSLNFLPYHFLLNAGHESGFISWVDVSIGKIISQYGTYKGSLDIMTVNPANAVTHCGHANGTVTLWTPNNKKAVASVLCHGTPISALAIDNVGRLMATGGRDGLLRLWDLRNTFAPLTSVRVGVPSSLNFSQRGLLAVATGNQTMVFTEVGQKQKPYLKHTTSRFVESARFCPFEDVLGIGTQRGFDSIIVPGAGEANFDALERNPFQTKKQRKETEVKALLEKIPIELISMDNSVLGDIDTESLKKARDQKPKYIKKADIKLQHRKKRKNAKIPKIKETLRTELNLRMAKNAEDDLSDGDTDQLRKKVRKQPQEVSDDPLARFVKKKKK</sequence>
<feature type="region of interest" description="Disordered" evidence="6">
    <location>
        <begin position="467"/>
        <end position="506"/>
    </location>
</feature>
<gene>
    <name evidence="8" type="ORF">ODALV1_LOCUS2455</name>
</gene>
<dbReference type="InterPro" id="IPR040315">
    <property type="entry name" value="WDR46/Utp7"/>
</dbReference>
<feature type="repeat" description="WD" evidence="5">
    <location>
        <begin position="253"/>
        <end position="288"/>
    </location>
</feature>
<dbReference type="InterPro" id="IPR001680">
    <property type="entry name" value="WD40_rpt"/>
</dbReference>
<keyword evidence="3" id="KW-0677">Repeat</keyword>
<dbReference type="SMART" id="SM01033">
    <property type="entry name" value="BING4CT"/>
    <property type="match status" value="1"/>
</dbReference>
<dbReference type="InterPro" id="IPR019775">
    <property type="entry name" value="WD40_repeat_CS"/>
</dbReference>
<evidence type="ECO:0000256" key="2">
    <source>
        <dbReference type="ARBA" id="ARBA00022574"/>
    </source>
</evidence>
<accession>A0ABP1PPZ2</accession>
<evidence type="ECO:0000256" key="4">
    <source>
        <dbReference type="ARBA" id="ARBA00023242"/>
    </source>
</evidence>
<protein>
    <recommendedName>
        <fullName evidence="7">BING4 C-terminal domain-containing protein</fullName>
    </recommendedName>
</protein>
<evidence type="ECO:0000256" key="6">
    <source>
        <dbReference type="SAM" id="MobiDB-lite"/>
    </source>
</evidence>
<dbReference type="InterPro" id="IPR012952">
    <property type="entry name" value="BING4_C_dom"/>
</dbReference>
<dbReference type="InterPro" id="IPR015943">
    <property type="entry name" value="WD40/YVTN_repeat-like_dom_sf"/>
</dbReference>
<dbReference type="Pfam" id="PF00400">
    <property type="entry name" value="WD40"/>
    <property type="match status" value="1"/>
</dbReference>
<dbReference type="PROSITE" id="PS00678">
    <property type="entry name" value="WD_REPEATS_1"/>
    <property type="match status" value="1"/>
</dbReference>
<comment type="caution">
    <text evidence="8">The sequence shown here is derived from an EMBL/GenBank/DDBJ whole genome shotgun (WGS) entry which is preliminary data.</text>
</comment>
<dbReference type="PANTHER" id="PTHR14085">
    <property type="entry name" value="WD-REPEAT PROTEIN BING4"/>
    <property type="match status" value="1"/>
</dbReference>
<dbReference type="SMART" id="SM00320">
    <property type="entry name" value="WD40"/>
    <property type="match status" value="3"/>
</dbReference>
<keyword evidence="2 5" id="KW-0853">WD repeat</keyword>
<reference evidence="8 9" key="1">
    <citation type="submission" date="2024-08" db="EMBL/GenBank/DDBJ databases">
        <authorList>
            <person name="Cucini C."/>
            <person name="Frati F."/>
        </authorList>
    </citation>
    <scope>NUCLEOTIDE SEQUENCE [LARGE SCALE GENOMIC DNA]</scope>
</reference>
<evidence type="ECO:0000256" key="1">
    <source>
        <dbReference type="ARBA" id="ARBA00004604"/>
    </source>
</evidence>
<name>A0ABP1PPZ2_9HEXA</name>
<dbReference type="Pfam" id="PF08149">
    <property type="entry name" value="BING4CT"/>
    <property type="match status" value="1"/>
</dbReference>
<dbReference type="PROSITE" id="PS50082">
    <property type="entry name" value="WD_REPEATS_2"/>
    <property type="match status" value="1"/>
</dbReference>
<dbReference type="PANTHER" id="PTHR14085:SF3">
    <property type="entry name" value="WD REPEAT-CONTAINING PROTEIN 46"/>
    <property type="match status" value="1"/>
</dbReference>
<keyword evidence="9" id="KW-1185">Reference proteome</keyword>
<dbReference type="Gene3D" id="2.130.10.10">
    <property type="entry name" value="YVTN repeat-like/Quinoprotein amine dehydrogenase"/>
    <property type="match status" value="1"/>
</dbReference>
<proteinExistence type="predicted"/>
<dbReference type="PROSITE" id="PS50294">
    <property type="entry name" value="WD_REPEATS_REGION"/>
    <property type="match status" value="1"/>
</dbReference>
<dbReference type="Proteomes" id="UP001642540">
    <property type="component" value="Unassembled WGS sequence"/>
</dbReference>
<evidence type="ECO:0000313" key="9">
    <source>
        <dbReference type="Proteomes" id="UP001642540"/>
    </source>
</evidence>